<name>A0A1M5VJ97_9BACT</name>
<evidence type="ECO:0000256" key="3">
    <source>
        <dbReference type="ARBA" id="ARBA00023082"/>
    </source>
</evidence>
<dbReference type="PANTHER" id="PTHR43133:SF46">
    <property type="entry name" value="RNA POLYMERASE SIGMA-70 FACTOR ECF SUBFAMILY"/>
    <property type="match status" value="1"/>
</dbReference>
<evidence type="ECO:0000259" key="6">
    <source>
        <dbReference type="Pfam" id="PF08281"/>
    </source>
</evidence>
<dbReference type="GO" id="GO:0006352">
    <property type="term" value="P:DNA-templated transcription initiation"/>
    <property type="evidence" value="ECO:0007669"/>
    <property type="project" value="InterPro"/>
</dbReference>
<dbReference type="NCBIfam" id="TIGR02937">
    <property type="entry name" value="sigma70-ECF"/>
    <property type="match status" value="1"/>
</dbReference>
<proteinExistence type="inferred from homology"/>
<gene>
    <name evidence="7" type="ORF">SAMN04488109_5153</name>
</gene>
<dbReference type="InterPro" id="IPR039425">
    <property type="entry name" value="RNA_pol_sigma-70-like"/>
</dbReference>
<keyword evidence="3" id="KW-0731">Sigma factor</keyword>
<dbReference type="InterPro" id="IPR013249">
    <property type="entry name" value="RNA_pol_sigma70_r4_t2"/>
</dbReference>
<dbReference type="STRING" id="947013.SAMN04488109_5153"/>
<keyword evidence="8" id="KW-1185">Reference proteome</keyword>
<dbReference type="OrthoDB" id="9150024at2"/>
<comment type="similarity">
    <text evidence="1">Belongs to the sigma-70 factor family. ECF subfamily.</text>
</comment>
<dbReference type="AlphaFoldDB" id="A0A1M5VJ97"/>
<evidence type="ECO:0000256" key="2">
    <source>
        <dbReference type="ARBA" id="ARBA00023015"/>
    </source>
</evidence>
<protein>
    <submittedName>
        <fullName evidence="7">RNA polymerase sigma factor, sigma-70 family</fullName>
    </submittedName>
</protein>
<dbReference type="EMBL" id="FQWQ01000004">
    <property type="protein sequence ID" value="SHH75352.1"/>
    <property type="molecule type" value="Genomic_DNA"/>
</dbReference>
<dbReference type="Gene3D" id="1.10.10.10">
    <property type="entry name" value="Winged helix-like DNA-binding domain superfamily/Winged helix DNA-binding domain"/>
    <property type="match status" value="1"/>
</dbReference>
<organism evidence="7 8">
    <name type="scientific">Chryseolinea serpens</name>
    <dbReference type="NCBI Taxonomy" id="947013"/>
    <lineage>
        <taxon>Bacteria</taxon>
        <taxon>Pseudomonadati</taxon>
        <taxon>Bacteroidota</taxon>
        <taxon>Cytophagia</taxon>
        <taxon>Cytophagales</taxon>
        <taxon>Fulvivirgaceae</taxon>
        <taxon>Chryseolinea</taxon>
    </lineage>
</organism>
<dbReference type="Gene3D" id="1.10.1740.10">
    <property type="match status" value="1"/>
</dbReference>
<dbReference type="PANTHER" id="PTHR43133">
    <property type="entry name" value="RNA POLYMERASE ECF-TYPE SIGMA FACTO"/>
    <property type="match status" value="1"/>
</dbReference>
<keyword evidence="4" id="KW-0804">Transcription</keyword>
<evidence type="ECO:0000313" key="8">
    <source>
        <dbReference type="Proteomes" id="UP000184212"/>
    </source>
</evidence>
<evidence type="ECO:0000313" key="7">
    <source>
        <dbReference type="EMBL" id="SHH75352.1"/>
    </source>
</evidence>
<dbReference type="Proteomes" id="UP000184212">
    <property type="component" value="Unassembled WGS sequence"/>
</dbReference>
<dbReference type="RefSeq" id="WP_073140265.1">
    <property type="nucleotide sequence ID" value="NZ_FQWQ01000004.1"/>
</dbReference>
<reference evidence="7 8" key="1">
    <citation type="submission" date="2016-11" db="EMBL/GenBank/DDBJ databases">
        <authorList>
            <person name="Jaros S."/>
            <person name="Januszkiewicz K."/>
            <person name="Wedrychowicz H."/>
        </authorList>
    </citation>
    <scope>NUCLEOTIDE SEQUENCE [LARGE SCALE GENOMIC DNA]</scope>
    <source>
        <strain evidence="7 8">DSM 24574</strain>
    </source>
</reference>
<evidence type="ECO:0000259" key="5">
    <source>
        <dbReference type="Pfam" id="PF04542"/>
    </source>
</evidence>
<dbReference type="Pfam" id="PF04542">
    <property type="entry name" value="Sigma70_r2"/>
    <property type="match status" value="1"/>
</dbReference>
<dbReference type="InterPro" id="IPR036388">
    <property type="entry name" value="WH-like_DNA-bd_sf"/>
</dbReference>
<dbReference type="CDD" id="cd06171">
    <property type="entry name" value="Sigma70_r4"/>
    <property type="match status" value="1"/>
</dbReference>
<dbReference type="GO" id="GO:0003677">
    <property type="term" value="F:DNA binding"/>
    <property type="evidence" value="ECO:0007669"/>
    <property type="project" value="InterPro"/>
</dbReference>
<evidence type="ECO:0000256" key="4">
    <source>
        <dbReference type="ARBA" id="ARBA00023163"/>
    </source>
</evidence>
<dbReference type="SUPFAM" id="SSF88659">
    <property type="entry name" value="Sigma3 and sigma4 domains of RNA polymerase sigma factors"/>
    <property type="match status" value="1"/>
</dbReference>
<dbReference type="InterPro" id="IPR014284">
    <property type="entry name" value="RNA_pol_sigma-70_dom"/>
</dbReference>
<keyword evidence="2" id="KW-0805">Transcription regulation</keyword>
<feature type="domain" description="RNA polymerase sigma factor 70 region 4 type 2" evidence="6">
    <location>
        <begin position="125"/>
        <end position="166"/>
    </location>
</feature>
<dbReference type="InterPro" id="IPR007627">
    <property type="entry name" value="RNA_pol_sigma70_r2"/>
</dbReference>
<dbReference type="SUPFAM" id="SSF88946">
    <property type="entry name" value="Sigma2 domain of RNA polymerase sigma factors"/>
    <property type="match status" value="1"/>
</dbReference>
<dbReference type="InterPro" id="IPR013325">
    <property type="entry name" value="RNA_pol_sigma_r2"/>
</dbReference>
<accession>A0A1M5VJ97</accession>
<dbReference type="GO" id="GO:0016987">
    <property type="term" value="F:sigma factor activity"/>
    <property type="evidence" value="ECO:0007669"/>
    <property type="project" value="UniProtKB-KW"/>
</dbReference>
<dbReference type="InterPro" id="IPR013324">
    <property type="entry name" value="RNA_pol_sigma_r3/r4-like"/>
</dbReference>
<evidence type="ECO:0000256" key="1">
    <source>
        <dbReference type="ARBA" id="ARBA00010641"/>
    </source>
</evidence>
<dbReference type="Pfam" id="PF08281">
    <property type="entry name" value="Sigma70_r4_2"/>
    <property type="match status" value="1"/>
</dbReference>
<sequence>MELEHERDIWGDFKKGDWHAYTLLYDTYYKRLNNYGYKFTRDVALIEDAIQDLFVKLWTNRETLGEPSSVKNYLYKALRHALFRKIKTQRKFTLAPTENYDYTFELSWHDHLVVDEDERELQRIIKDVTGKLPARQQEIVYMRFYEGLSYEEIAEIMSININSVYKLWYKTVDNLKDALRHLLCVLLVYCVSRTGTEG</sequence>
<feature type="domain" description="RNA polymerase sigma-70 region 2" evidence="5">
    <location>
        <begin position="24"/>
        <end position="91"/>
    </location>
</feature>